<evidence type="ECO:0000256" key="1">
    <source>
        <dbReference type="ARBA" id="ARBA00004123"/>
    </source>
</evidence>
<dbReference type="InterPro" id="IPR012337">
    <property type="entry name" value="RNaseH-like_sf"/>
</dbReference>
<keyword evidence="3" id="KW-0863">Zinc-finger</keyword>
<evidence type="ECO:0000313" key="7">
    <source>
        <dbReference type="Proteomes" id="UP000789759"/>
    </source>
</evidence>
<dbReference type="GO" id="GO:0005634">
    <property type="term" value="C:nucleus"/>
    <property type="evidence" value="ECO:0007669"/>
    <property type="project" value="UniProtKB-SubCell"/>
</dbReference>
<dbReference type="GO" id="GO:0008270">
    <property type="term" value="F:zinc ion binding"/>
    <property type="evidence" value="ECO:0007669"/>
    <property type="project" value="UniProtKB-KW"/>
</dbReference>
<sequence>TYAIKTSRTHLKKHTLSCFNSPLNEIQTERFKPITKEDVDNSIIDMVIASGVSFNILNNPSFRKMARNLCYVTPSYKIPHSTTISRHITGNIFNLRLKFVKDILAKTSGQISLTCDGWHSTVHKCHYIVITGSWISDDWRIVNIVLSFQKSGQTAEEITSEIMNTLKNYSIEKKIFALTMDNTTTNKAVNRLLQNELPDTELISIGCMCHILNLIVKEGLKEISILHKKVHK</sequence>
<accession>A0A9N9KKE0</accession>
<comment type="subcellular location">
    <subcellularLocation>
        <location evidence="1">Nucleus</location>
    </subcellularLocation>
</comment>
<dbReference type="OrthoDB" id="2440448at2759"/>
<feature type="non-terminal residue" evidence="6">
    <location>
        <position position="1"/>
    </location>
</feature>
<reference evidence="6" key="1">
    <citation type="submission" date="2021-06" db="EMBL/GenBank/DDBJ databases">
        <authorList>
            <person name="Kallberg Y."/>
            <person name="Tangrot J."/>
            <person name="Rosling A."/>
        </authorList>
    </citation>
    <scope>NUCLEOTIDE SEQUENCE</scope>
    <source>
        <strain evidence="6">FL966</strain>
    </source>
</reference>
<keyword evidence="7" id="KW-1185">Reference proteome</keyword>
<dbReference type="InterPro" id="IPR052035">
    <property type="entry name" value="ZnF_BED_domain_contain"/>
</dbReference>
<name>A0A9N9KKE0_9GLOM</name>
<keyword evidence="4" id="KW-0862">Zinc</keyword>
<keyword evidence="5" id="KW-0539">Nucleus</keyword>
<dbReference type="SUPFAM" id="SSF53098">
    <property type="entry name" value="Ribonuclease H-like"/>
    <property type="match status" value="1"/>
</dbReference>
<comment type="caution">
    <text evidence="6">The sequence shown here is derived from an EMBL/GenBank/DDBJ whole genome shotgun (WGS) entry which is preliminary data.</text>
</comment>
<gene>
    <name evidence="6" type="ORF">CPELLU_LOCUS21173</name>
</gene>
<dbReference type="PANTHER" id="PTHR46481">
    <property type="entry name" value="ZINC FINGER BED DOMAIN-CONTAINING PROTEIN 4"/>
    <property type="match status" value="1"/>
</dbReference>
<protein>
    <submittedName>
        <fullName evidence="6">24156_t:CDS:1</fullName>
    </submittedName>
</protein>
<proteinExistence type="predicted"/>
<evidence type="ECO:0000313" key="6">
    <source>
        <dbReference type="EMBL" id="CAG8834920.1"/>
    </source>
</evidence>
<dbReference type="PANTHER" id="PTHR46481:SF10">
    <property type="entry name" value="ZINC FINGER BED DOMAIN-CONTAINING PROTEIN 39"/>
    <property type="match status" value="1"/>
</dbReference>
<dbReference type="SUPFAM" id="SSF140996">
    <property type="entry name" value="Hermes dimerisation domain"/>
    <property type="match status" value="1"/>
</dbReference>
<evidence type="ECO:0000256" key="3">
    <source>
        <dbReference type="ARBA" id="ARBA00022771"/>
    </source>
</evidence>
<evidence type="ECO:0000256" key="2">
    <source>
        <dbReference type="ARBA" id="ARBA00022723"/>
    </source>
</evidence>
<dbReference type="Proteomes" id="UP000789759">
    <property type="component" value="Unassembled WGS sequence"/>
</dbReference>
<dbReference type="AlphaFoldDB" id="A0A9N9KKE0"/>
<evidence type="ECO:0000256" key="4">
    <source>
        <dbReference type="ARBA" id="ARBA00022833"/>
    </source>
</evidence>
<dbReference type="EMBL" id="CAJVQA010074741">
    <property type="protein sequence ID" value="CAG8834920.1"/>
    <property type="molecule type" value="Genomic_DNA"/>
</dbReference>
<evidence type="ECO:0000256" key="5">
    <source>
        <dbReference type="ARBA" id="ARBA00023242"/>
    </source>
</evidence>
<organism evidence="6 7">
    <name type="scientific">Cetraspora pellucida</name>
    <dbReference type="NCBI Taxonomy" id="1433469"/>
    <lineage>
        <taxon>Eukaryota</taxon>
        <taxon>Fungi</taxon>
        <taxon>Fungi incertae sedis</taxon>
        <taxon>Mucoromycota</taxon>
        <taxon>Glomeromycotina</taxon>
        <taxon>Glomeromycetes</taxon>
        <taxon>Diversisporales</taxon>
        <taxon>Gigasporaceae</taxon>
        <taxon>Cetraspora</taxon>
    </lineage>
</organism>
<keyword evidence="2" id="KW-0479">Metal-binding</keyword>
<feature type="non-terminal residue" evidence="6">
    <location>
        <position position="232"/>
    </location>
</feature>